<protein>
    <submittedName>
        <fullName evidence="5">MOS2</fullName>
    </submittedName>
</protein>
<feature type="region of interest" description="Disordered" evidence="3">
    <location>
        <begin position="1"/>
        <end position="90"/>
    </location>
</feature>
<feature type="domain" description="Spp2/MOS2 G-patch" evidence="4">
    <location>
        <begin position="152"/>
        <end position="201"/>
    </location>
</feature>
<reference evidence="5" key="1">
    <citation type="journal article" date="2016" name="PLoS ONE">
        <title>Whole-Transcriptome Selection and Evaluation of Internal Reference Genes for Expression Analysis in Protocorm Development of Dendrobium officinale Kimura et Migo.</title>
        <authorList>
            <person name="An H."/>
            <person name="Zhu Q."/>
            <person name="Pei W."/>
            <person name="Fan J."/>
            <person name="Liang Y."/>
            <person name="Cui Y."/>
            <person name="Lv N."/>
            <person name="Wang W."/>
        </authorList>
    </citation>
    <scope>NUCLEOTIDE SEQUENCE</scope>
    <source>
        <strain evidence="5">T2-26423</strain>
    </source>
</reference>
<feature type="compositionally biased region" description="Low complexity" evidence="3">
    <location>
        <begin position="1"/>
        <end position="24"/>
    </location>
</feature>
<name>A0A1J0CN42_DENOF</name>
<evidence type="ECO:0000256" key="2">
    <source>
        <dbReference type="ARBA" id="ARBA00023242"/>
    </source>
</evidence>
<evidence type="ECO:0000256" key="1">
    <source>
        <dbReference type="ARBA" id="ARBA00004123"/>
    </source>
</evidence>
<organism evidence="5">
    <name type="scientific">Dendrobium officinale</name>
    <name type="common">Orchid</name>
    <dbReference type="NCBI Taxonomy" id="142615"/>
    <lineage>
        <taxon>Eukaryota</taxon>
        <taxon>Viridiplantae</taxon>
        <taxon>Streptophyta</taxon>
        <taxon>Embryophyta</taxon>
        <taxon>Tracheophyta</taxon>
        <taxon>Spermatophyta</taxon>
        <taxon>Magnoliopsida</taxon>
        <taxon>Liliopsida</taxon>
        <taxon>Asparagales</taxon>
        <taxon>Orchidaceae</taxon>
        <taxon>Epidendroideae</taxon>
        <taxon>Malaxideae</taxon>
        <taxon>Dendrobiinae</taxon>
        <taxon>Dendrobium</taxon>
    </lineage>
</organism>
<dbReference type="GO" id="GO:0005681">
    <property type="term" value="C:spliceosomal complex"/>
    <property type="evidence" value="ECO:0007669"/>
    <property type="project" value="TreeGrafter"/>
</dbReference>
<gene>
    <name evidence="5" type="primary">MOS2</name>
</gene>
<sequence>MKLSFSISSKSSSSRPPTSKPPQSFNSSGDRNHEGGGLDDEAKPHFVTVFDPSENPSSDSTLQRVSTPIPNSDYRSNMKMKNLPLPTTDEPATETRFVLEAFSGNGSSEASGYGLMLRSNGVDANSQEGDARMSEKRFQEAIKDLPDDGPPDVPVEGFGVAILAGEGWVEGKPIGRNGKEDPKVFEYKRRAGTEGFGYEPQALNLGKKSQKEEIAAGFKSINGKDDRTNGRDERKFERRENEKTGKDRRYEERSKEEKRRKHDVTTTAVRSPVRWLTSHIRVRIISKKFGGKLYLKKGEVVDVVGPTTCDIRMNESGELVQGVDQEILETALPKRGGSVLILYGKHKGVYGSLVERDSEKETALVRDADSHALINVLLEHVAEYVGDPSDLVY</sequence>
<feature type="compositionally biased region" description="Polar residues" evidence="3">
    <location>
        <begin position="54"/>
        <end position="75"/>
    </location>
</feature>
<proteinExistence type="evidence at transcript level"/>
<evidence type="ECO:0000259" key="4">
    <source>
        <dbReference type="Pfam" id="PF12656"/>
    </source>
</evidence>
<dbReference type="InterPro" id="IPR045166">
    <property type="entry name" value="Spp2-like"/>
</dbReference>
<dbReference type="Pfam" id="PF12656">
    <property type="entry name" value="G-patch_2"/>
    <property type="match status" value="1"/>
</dbReference>
<dbReference type="Pfam" id="PF25088">
    <property type="entry name" value="GPKOW_C"/>
    <property type="match status" value="1"/>
</dbReference>
<accession>A0A1J0CN42</accession>
<feature type="compositionally biased region" description="Basic and acidic residues" evidence="3">
    <location>
        <begin position="30"/>
        <end position="44"/>
    </location>
</feature>
<dbReference type="GO" id="GO:0000398">
    <property type="term" value="P:mRNA splicing, via spliceosome"/>
    <property type="evidence" value="ECO:0007669"/>
    <property type="project" value="InterPro"/>
</dbReference>
<evidence type="ECO:0000313" key="5">
    <source>
        <dbReference type="EMBL" id="APB87918.1"/>
    </source>
</evidence>
<comment type="subcellular location">
    <subcellularLocation>
        <location evidence="1">Nucleus</location>
    </subcellularLocation>
</comment>
<dbReference type="Gene3D" id="2.30.30.140">
    <property type="match status" value="1"/>
</dbReference>
<dbReference type="PANTHER" id="PTHR15818:SF2">
    <property type="entry name" value="G-PATCH DOMAIN AND KOW MOTIFS-CONTAINING PROTEIN"/>
    <property type="match status" value="1"/>
</dbReference>
<feature type="region of interest" description="Disordered" evidence="3">
    <location>
        <begin position="217"/>
        <end position="265"/>
    </location>
</feature>
<dbReference type="AlphaFoldDB" id="A0A1J0CN42"/>
<feature type="compositionally biased region" description="Basic and acidic residues" evidence="3">
    <location>
        <begin position="222"/>
        <end position="257"/>
    </location>
</feature>
<dbReference type="EMBL" id="KX524061">
    <property type="protein sequence ID" value="APB87918.1"/>
    <property type="molecule type" value="mRNA"/>
</dbReference>
<dbReference type="InterPro" id="IPR026822">
    <property type="entry name" value="Spp2/MOS2_G-patch"/>
</dbReference>
<dbReference type="PANTHER" id="PTHR15818">
    <property type="entry name" value="G PATCH AND KOW-CONTAINING"/>
    <property type="match status" value="1"/>
</dbReference>
<evidence type="ECO:0000256" key="3">
    <source>
        <dbReference type="SAM" id="MobiDB-lite"/>
    </source>
</evidence>
<keyword evidence="2" id="KW-0539">Nucleus</keyword>